<dbReference type="PIRSF" id="PIRSF000013">
    <property type="entry name" value="4_hem_cytochrm_NapC"/>
    <property type="match status" value="1"/>
</dbReference>
<dbReference type="GO" id="GO:0019333">
    <property type="term" value="P:denitrification pathway"/>
    <property type="evidence" value="ECO:0007669"/>
    <property type="project" value="InterPro"/>
</dbReference>
<dbReference type="PANTHER" id="PTHR30333:SF1">
    <property type="entry name" value="CYTOCHROME C-TYPE PROTEIN NAPC"/>
    <property type="match status" value="1"/>
</dbReference>
<feature type="binding site" description="covalent" evidence="13">
    <location>
        <position position="74"/>
    </location>
    <ligand>
        <name>heme</name>
        <dbReference type="ChEBI" id="CHEBI:30413"/>
        <label>2</label>
    </ligand>
</feature>
<dbReference type="SUPFAM" id="SSF48695">
    <property type="entry name" value="Multiheme cytochromes"/>
    <property type="match status" value="1"/>
</dbReference>
<organism evidence="16 17">
    <name type="scientific">Rhodovibrio salinarum</name>
    <dbReference type="NCBI Taxonomy" id="1087"/>
    <lineage>
        <taxon>Bacteria</taxon>
        <taxon>Pseudomonadati</taxon>
        <taxon>Pseudomonadota</taxon>
        <taxon>Alphaproteobacteria</taxon>
        <taxon>Rhodospirillales</taxon>
        <taxon>Rhodovibrionaceae</taxon>
        <taxon>Rhodovibrio</taxon>
    </lineage>
</organism>
<sequence>MTTPGARRWTPLAVVGLLAAGGLAGLLVAGGGAVAVHQTNKTEFCTSCHVYDQFAANFRQSTHGTNPVGVRADCVDCHVPDNNLVNMLWTKARSGAQAYWAYYIEGIDTPEEFAEVRPELQEEVHAWFKSHDSQTCRSCHSVEAMQLDQQPPAARASHQSLSAGSGMTCVDCHVGVPHGRASDG</sequence>
<evidence type="ECO:0000256" key="4">
    <source>
        <dbReference type="ARBA" id="ARBA00022475"/>
    </source>
</evidence>
<dbReference type="InterPro" id="IPR051174">
    <property type="entry name" value="Cytochrome_c-type_ET"/>
</dbReference>
<dbReference type="InterPro" id="IPR005126">
    <property type="entry name" value="NapC/NirT_cyt_c_N"/>
</dbReference>
<dbReference type="RefSeq" id="WP_051431911.1">
    <property type="nucleotide sequence ID" value="NZ_NRRE01000007.1"/>
</dbReference>
<dbReference type="InterPro" id="IPR036280">
    <property type="entry name" value="Multihaem_cyt_sf"/>
</dbReference>
<accession>A0A934QFX2</accession>
<feature type="binding site" description="axial binding residue" evidence="14">
    <location>
        <position position="178"/>
    </location>
    <ligand>
        <name>heme</name>
        <dbReference type="ChEBI" id="CHEBI:30413"/>
        <label>2</label>
    </ligand>
    <ligandPart>
        <name>Fe</name>
        <dbReference type="ChEBI" id="CHEBI:18248"/>
    </ligandPart>
</feature>
<comment type="similarity">
    <text evidence="2">Belongs to the NapC/NirT/NrfH family.</text>
</comment>
<dbReference type="InterPro" id="IPR038266">
    <property type="entry name" value="NapC/NirT_cytc_sf"/>
</dbReference>
<evidence type="ECO:0000256" key="11">
    <source>
        <dbReference type="ARBA" id="ARBA00023136"/>
    </source>
</evidence>
<dbReference type="GO" id="GO:0009061">
    <property type="term" value="P:anaerobic respiration"/>
    <property type="evidence" value="ECO:0007669"/>
    <property type="project" value="TreeGrafter"/>
</dbReference>
<dbReference type="AlphaFoldDB" id="A0A934QFX2"/>
<comment type="PTM">
    <text evidence="12">Binds 4 heme groups per subunit.</text>
</comment>
<name>A0A934QFX2_9PROT</name>
<keyword evidence="5 12" id="KW-0349">Heme</keyword>
<feature type="binding site" description="covalent" evidence="13">
    <location>
        <position position="169"/>
    </location>
    <ligand>
        <name>heme</name>
        <dbReference type="ChEBI" id="CHEBI:30413"/>
        <label>4</label>
    </ligand>
</feature>
<evidence type="ECO:0000256" key="2">
    <source>
        <dbReference type="ARBA" id="ARBA00007395"/>
    </source>
</evidence>
<comment type="caution">
    <text evidence="16">The sequence shown here is derived from an EMBL/GenBank/DDBJ whole genome shotgun (WGS) entry which is preliminary data.</text>
</comment>
<feature type="binding site" description="axial binding residue" evidence="14">
    <location>
        <position position="140"/>
    </location>
    <ligand>
        <name>heme</name>
        <dbReference type="ChEBI" id="CHEBI:30413"/>
        <label>3</label>
    </ligand>
    <ligandPart>
        <name>Fe</name>
        <dbReference type="ChEBI" id="CHEBI:18248"/>
    </ligandPart>
</feature>
<feature type="binding site" description="covalent" evidence="13">
    <location>
        <position position="45"/>
    </location>
    <ligand>
        <name>heme</name>
        <dbReference type="ChEBI" id="CHEBI:30413"/>
        <label>1</label>
    </ligand>
</feature>
<dbReference type="Pfam" id="PF03264">
    <property type="entry name" value="Cytochrom_NNT"/>
    <property type="match status" value="1"/>
</dbReference>
<evidence type="ECO:0000256" key="3">
    <source>
        <dbReference type="ARBA" id="ARBA00022448"/>
    </source>
</evidence>
<keyword evidence="6" id="KW-0812">Transmembrane</keyword>
<keyword evidence="4" id="KW-1003">Cell membrane</keyword>
<keyword evidence="11" id="KW-0472">Membrane</keyword>
<feature type="binding site" description="covalent" evidence="13">
    <location>
        <position position="136"/>
    </location>
    <ligand>
        <name>heme</name>
        <dbReference type="ChEBI" id="CHEBI:30413"/>
        <label>4</label>
    </ligand>
</feature>
<reference evidence="16" key="1">
    <citation type="submission" date="2017-08" db="EMBL/GenBank/DDBJ databases">
        <authorList>
            <person name="Imhoff J.F."/>
            <person name="Rahn T."/>
            <person name="Kuenzel S."/>
            <person name="Neulinger S.C."/>
        </authorList>
    </citation>
    <scope>NUCLEOTIDE SEQUENCE</scope>
    <source>
        <strain evidence="16">DSM 9154</strain>
    </source>
</reference>
<evidence type="ECO:0000256" key="6">
    <source>
        <dbReference type="ARBA" id="ARBA00022692"/>
    </source>
</evidence>
<feature type="binding site" description="covalent" evidence="13">
    <location>
        <position position="48"/>
    </location>
    <ligand>
        <name>heme</name>
        <dbReference type="ChEBI" id="CHEBI:30413"/>
        <label>1</label>
    </ligand>
</feature>
<dbReference type="PANTHER" id="PTHR30333">
    <property type="entry name" value="CYTOCHROME C-TYPE PROTEIN"/>
    <property type="match status" value="1"/>
</dbReference>
<dbReference type="GO" id="GO:0005886">
    <property type="term" value="C:plasma membrane"/>
    <property type="evidence" value="ECO:0007669"/>
    <property type="project" value="UniProtKB-SubCell"/>
</dbReference>
<evidence type="ECO:0000313" key="16">
    <source>
        <dbReference type="EMBL" id="MBK1695795.1"/>
    </source>
</evidence>
<evidence type="ECO:0000256" key="5">
    <source>
        <dbReference type="ARBA" id="ARBA00022617"/>
    </source>
</evidence>
<dbReference type="GO" id="GO:0046872">
    <property type="term" value="F:metal ion binding"/>
    <property type="evidence" value="ECO:0007669"/>
    <property type="project" value="UniProtKB-KW"/>
</dbReference>
<proteinExistence type="inferred from homology"/>
<evidence type="ECO:0000256" key="14">
    <source>
        <dbReference type="PIRSR" id="PIRSR000013-2"/>
    </source>
</evidence>
<keyword evidence="10 12" id="KW-0408">Iron</keyword>
<protein>
    <recommendedName>
        <fullName evidence="12">Cytochrome c-type protein</fullName>
    </recommendedName>
</protein>
<evidence type="ECO:0000256" key="8">
    <source>
        <dbReference type="ARBA" id="ARBA00022982"/>
    </source>
</evidence>
<evidence type="ECO:0000313" key="17">
    <source>
        <dbReference type="Proteomes" id="UP000778970"/>
    </source>
</evidence>
<evidence type="ECO:0000256" key="10">
    <source>
        <dbReference type="ARBA" id="ARBA00023004"/>
    </source>
</evidence>
<keyword evidence="8 12" id="KW-0249">Electron transport</keyword>
<feature type="binding site" description="covalent" evidence="13">
    <location>
        <position position="139"/>
    </location>
    <ligand>
        <name>heme</name>
        <dbReference type="ChEBI" id="CHEBI:30413"/>
        <label>4</label>
    </ligand>
</feature>
<dbReference type="GO" id="GO:0020037">
    <property type="term" value="F:heme binding"/>
    <property type="evidence" value="ECO:0007669"/>
    <property type="project" value="InterPro"/>
</dbReference>
<keyword evidence="17" id="KW-1185">Reference proteome</keyword>
<evidence type="ECO:0000256" key="9">
    <source>
        <dbReference type="ARBA" id="ARBA00022989"/>
    </source>
</evidence>
<comment type="subcellular location">
    <subcellularLocation>
        <location evidence="1">Cell membrane</location>
        <topology evidence="1">Single-pass membrane protein</topology>
    </subcellularLocation>
</comment>
<feature type="domain" description="NapC/NirT cytochrome c N-terminal" evidence="15">
    <location>
        <begin position="13"/>
        <end position="179"/>
    </location>
</feature>
<feature type="binding site" description="covalent" evidence="13">
    <location>
        <position position="172"/>
    </location>
    <ligand>
        <name>heme</name>
        <dbReference type="ChEBI" id="CHEBI:30413"/>
        <label>4</label>
    </ligand>
</feature>
<evidence type="ECO:0000259" key="15">
    <source>
        <dbReference type="Pfam" id="PF03264"/>
    </source>
</evidence>
<reference evidence="16" key="2">
    <citation type="journal article" date="2020" name="Microorganisms">
        <title>Osmotic Adaptation and Compatible Solute Biosynthesis of Phototrophic Bacteria as Revealed from Genome Analyses.</title>
        <authorList>
            <person name="Imhoff J.F."/>
            <person name="Rahn T."/>
            <person name="Kunzel S."/>
            <person name="Keller A."/>
            <person name="Neulinger S.C."/>
        </authorList>
    </citation>
    <scope>NUCLEOTIDE SEQUENCE</scope>
    <source>
        <strain evidence="16">DSM 9154</strain>
    </source>
</reference>
<evidence type="ECO:0000256" key="12">
    <source>
        <dbReference type="PIRNR" id="PIRNR000013"/>
    </source>
</evidence>
<keyword evidence="7 12" id="KW-0479">Metal-binding</keyword>
<feature type="binding site" description="covalent" evidence="13">
    <location>
        <position position="77"/>
    </location>
    <ligand>
        <name>heme</name>
        <dbReference type="ChEBI" id="CHEBI:30413"/>
        <label>2</label>
    </ligand>
</feature>
<keyword evidence="9" id="KW-1133">Transmembrane helix</keyword>
<dbReference type="GO" id="GO:0009055">
    <property type="term" value="F:electron transfer activity"/>
    <property type="evidence" value="ECO:0007669"/>
    <property type="project" value="TreeGrafter"/>
</dbReference>
<evidence type="ECO:0000256" key="7">
    <source>
        <dbReference type="ARBA" id="ARBA00022723"/>
    </source>
</evidence>
<comment type="cofactor">
    <cofactor evidence="13">
        <name>heme</name>
        <dbReference type="ChEBI" id="CHEBI:30413"/>
    </cofactor>
    <text evidence="13">Binds 4 heme groups per subunit.</text>
</comment>
<evidence type="ECO:0000256" key="13">
    <source>
        <dbReference type="PIRSR" id="PIRSR000013-1"/>
    </source>
</evidence>
<evidence type="ECO:0000256" key="1">
    <source>
        <dbReference type="ARBA" id="ARBA00004162"/>
    </source>
</evidence>
<keyword evidence="3 12" id="KW-0813">Transport</keyword>
<dbReference type="Proteomes" id="UP000778970">
    <property type="component" value="Unassembled WGS sequence"/>
</dbReference>
<dbReference type="Gene3D" id="1.10.3820.10">
    <property type="entry name" value="Di-heme elbow motif domain"/>
    <property type="match status" value="1"/>
</dbReference>
<dbReference type="InterPro" id="IPR024717">
    <property type="entry name" value="NapC/NirT/NrfH"/>
</dbReference>
<feature type="binding site" evidence="13">
    <location>
        <position position="91"/>
    </location>
    <ligand>
        <name>a menaquinol</name>
        <dbReference type="ChEBI" id="CHEBI:18151"/>
    </ligand>
</feature>
<dbReference type="EMBL" id="NRRE01000007">
    <property type="protein sequence ID" value="MBK1695795.1"/>
    <property type="molecule type" value="Genomic_DNA"/>
</dbReference>
<feature type="binding site" description="axial binding residue" evidence="14">
    <location>
        <position position="173"/>
    </location>
    <ligand>
        <name>heme</name>
        <dbReference type="ChEBI" id="CHEBI:30413"/>
        <label>4</label>
    </ligand>
    <ligandPart>
        <name>Fe</name>
        <dbReference type="ChEBI" id="CHEBI:18248"/>
    </ligandPart>
</feature>
<feature type="binding site" description="axial binding residue" evidence="14">
    <location>
        <position position="78"/>
    </location>
    <ligand>
        <name>heme</name>
        <dbReference type="ChEBI" id="CHEBI:30413"/>
        <label>2</label>
    </ligand>
    <ligandPart>
        <name>Fe</name>
        <dbReference type="ChEBI" id="CHEBI:18248"/>
    </ligandPart>
</feature>
<gene>
    <name evidence="16" type="ORF">CKO21_00865</name>
</gene>